<evidence type="ECO:0000256" key="3">
    <source>
        <dbReference type="ARBA" id="ARBA00023004"/>
    </source>
</evidence>
<protein>
    <recommendedName>
        <fullName evidence="6">Cytochrome c domain-containing protein</fullName>
    </recommendedName>
</protein>
<dbReference type="GO" id="GO:0046872">
    <property type="term" value="F:metal ion binding"/>
    <property type="evidence" value="ECO:0007669"/>
    <property type="project" value="UniProtKB-KW"/>
</dbReference>
<keyword evidence="8" id="KW-1185">Reference proteome</keyword>
<keyword evidence="1 4" id="KW-0349">Heme</keyword>
<dbReference type="RefSeq" id="WP_246279377.1">
    <property type="nucleotide sequence ID" value="NZ_CADIKK010000103.1"/>
</dbReference>
<dbReference type="Gene3D" id="1.10.760.10">
    <property type="entry name" value="Cytochrome c-like domain"/>
    <property type="match status" value="1"/>
</dbReference>
<keyword evidence="3 4" id="KW-0408">Iron</keyword>
<keyword evidence="5" id="KW-0732">Signal</keyword>
<dbReference type="InterPro" id="IPR036909">
    <property type="entry name" value="Cyt_c-like_dom_sf"/>
</dbReference>
<dbReference type="EMBL" id="CADIKK010000103">
    <property type="protein sequence ID" value="CAB3810230.1"/>
    <property type="molecule type" value="Genomic_DNA"/>
</dbReference>
<organism evidence="7 8">
    <name type="scientific">Paraburkholderia ultramafica</name>
    <dbReference type="NCBI Taxonomy" id="1544867"/>
    <lineage>
        <taxon>Bacteria</taxon>
        <taxon>Pseudomonadati</taxon>
        <taxon>Pseudomonadota</taxon>
        <taxon>Betaproteobacteria</taxon>
        <taxon>Burkholderiales</taxon>
        <taxon>Burkholderiaceae</taxon>
        <taxon>Paraburkholderia</taxon>
    </lineage>
</organism>
<dbReference type="PROSITE" id="PS51007">
    <property type="entry name" value="CYTC"/>
    <property type="match status" value="1"/>
</dbReference>
<accession>A0A6S7BQS4</accession>
<name>A0A6S7BQS4_9BURK</name>
<proteinExistence type="predicted"/>
<reference evidence="7 8" key="1">
    <citation type="submission" date="2020-04" db="EMBL/GenBank/DDBJ databases">
        <authorList>
            <person name="De Canck E."/>
        </authorList>
    </citation>
    <scope>NUCLEOTIDE SEQUENCE [LARGE SCALE GENOMIC DNA]</scope>
    <source>
        <strain evidence="7 8">LMG 28614</strain>
    </source>
</reference>
<keyword evidence="2 4" id="KW-0479">Metal-binding</keyword>
<dbReference type="Proteomes" id="UP000494365">
    <property type="component" value="Unassembled WGS sequence"/>
</dbReference>
<dbReference type="InterPro" id="IPR009056">
    <property type="entry name" value="Cyt_c-like_dom"/>
</dbReference>
<gene>
    <name evidence="7" type="ORF">LMG28614_07234</name>
</gene>
<evidence type="ECO:0000256" key="2">
    <source>
        <dbReference type="ARBA" id="ARBA00022723"/>
    </source>
</evidence>
<sequence>MCGRGLFAVLGLAFAAASAAAAPSGETAEWGRAIFHGETALTAHLRGDTRPLPEFALRCANCHTQSSGATAFAPSLSAAYLLEPIPRRGGPPTRYDREAFCKVLATSIDPAAVMLANSMPQYVLSDDECTALWAYFLTR</sequence>
<evidence type="ECO:0000256" key="1">
    <source>
        <dbReference type="ARBA" id="ARBA00022617"/>
    </source>
</evidence>
<evidence type="ECO:0000259" key="6">
    <source>
        <dbReference type="PROSITE" id="PS51007"/>
    </source>
</evidence>
<dbReference type="AlphaFoldDB" id="A0A6S7BQS4"/>
<evidence type="ECO:0000313" key="7">
    <source>
        <dbReference type="EMBL" id="CAB3810230.1"/>
    </source>
</evidence>
<dbReference type="GO" id="GO:0009055">
    <property type="term" value="F:electron transfer activity"/>
    <property type="evidence" value="ECO:0007669"/>
    <property type="project" value="InterPro"/>
</dbReference>
<evidence type="ECO:0000256" key="4">
    <source>
        <dbReference type="PROSITE-ProRule" id="PRU00433"/>
    </source>
</evidence>
<feature type="signal peptide" evidence="5">
    <location>
        <begin position="1"/>
        <end position="21"/>
    </location>
</feature>
<evidence type="ECO:0000256" key="5">
    <source>
        <dbReference type="SAM" id="SignalP"/>
    </source>
</evidence>
<feature type="chain" id="PRO_5028998782" description="Cytochrome c domain-containing protein" evidence="5">
    <location>
        <begin position="22"/>
        <end position="139"/>
    </location>
</feature>
<feature type="domain" description="Cytochrome c" evidence="6">
    <location>
        <begin position="26"/>
        <end position="139"/>
    </location>
</feature>
<evidence type="ECO:0000313" key="8">
    <source>
        <dbReference type="Proteomes" id="UP000494365"/>
    </source>
</evidence>
<dbReference type="SUPFAM" id="SSF46626">
    <property type="entry name" value="Cytochrome c"/>
    <property type="match status" value="1"/>
</dbReference>
<dbReference type="GO" id="GO:0020037">
    <property type="term" value="F:heme binding"/>
    <property type="evidence" value="ECO:0007669"/>
    <property type="project" value="InterPro"/>
</dbReference>